<dbReference type="Proteomes" id="UP001140206">
    <property type="component" value="Chromosome 2"/>
</dbReference>
<name>A0AAV8FI37_9POAL</name>
<comment type="caution">
    <text evidence="2">The sequence shown here is derived from an EMBL/GenBank/DDBJ whole genome shotgun (WGS) entry which is preliminary data.</text>
</comment>
<dbReference type="InterPro" id="IPR022742">
    <property type="entry name" value="Hydrolase_4"/>
</dbReference>
<proteinExistence type="predicted"/>
<dbReference type="AlphaFoldDB" id="A0AAV8FI37"/>
<feature type="domain" description="Serine aminopeptidase S33" evidence="1">
    <location>
        <begin position="34"/>
        <end position="102"/>
    </location>
</feature>
<dbReference type="Pfam" id="PF12146">
    <property type="entry name" value="Hydrolase_4"/>
    <property type="match status" value="2"/>
</dbReference>
<dbReference type="EMBL" id="JAMFTS010000002">
    <property type="protein sequence ID" value="KAJ4789932.1"/>
    <property type="molecule type" value="Genomic_DNA"/>
</dbReference>
<evidence type="ECO:0000313" key="3">
    <source>
        <dbReference type="Proteomes" id="UP001140206"/>
    </source>
</evidence>
<protein>
    <submittedName>
        <fullName evidence="2">Alpha/beta-Hydrolases superfamily protein</fullName>
    </submittedName>
</protein>
<organism evidence="2 3">
    <name type="scientific">Rhynchospora pubera</name>
    <dbReference type="NCBI Taxonomy" id="906938"/>
    <lineage>
        <taxon>Eukaryota</taxon>
        <taxon>Viridiplantae</taxon>
        <taxon>Streptophyta</taxon>
        <taxon>Embryophyta</taxon>
        <taxon>Tracheophyta</taxon>
        <taxon>Spermatophyta</taxon>
        <taxon>Magnoliopsida</taxon>
        <taxon>Liliopsida</taxon>
        <taxon>Poales</taxon>
        <taxon>Cyperaceae</taxon>
        <taxon>Cyperoideae</taxon>
        <taxon>Rhynchosporeae</taxon>
        <taxon>Rhynchospora</taxon>
    </lineage>
</organism>
<reference evidence="2" key="1">
    <citation type="submission" date="2022-08" db="EMBL/GenBank/DDBJ databases">
        <authorList>
            <person name="Marques A."/>
        </authorList>
    </citation>
    <scope>NUCLEOTIDE SEQUENCE</scope>
    <source>
        <strain evidence="2">RhyPub2mFocal</strain>
        <tissue evidence="2">Leaves</tissue>
    </source>
</reference>
<evidence type="ECO:0000313" key="2">
    <source>
        <dbReference type="EMBL" id="KAJ4789932.1"/>
    </source>
</evidence>
<dbReference type="InterPro" id="IPR029058">
    <property type="entry name" value="AB_hydrolase_fold"/>
</dbReference>
<keyword evidence="3" id="KW-1185">Reference proteome</keyword>
<gene>
    <name evidence="2" type="ORF">LUZ62_041178</name>
</gene>
<dbReference type="SUPFAM" id="SSF53474">
    <property type="entry name" value="alpha/beta-Hydrolases"/>
    <property type="match status" value="1"/>
</dbReference>
<feature type="domain" description="Serine aminopeptidase S33" evidence="1">
    <location>
        <begin position="106"/>
        <end position="223"/>
    </location>
</feature>
<accession>A0AAV8FI37</accession>
<dbReference type="PANTHER" id="PTHR11614">
    <property type="entry name" value="PHOSPHOLIPASE-RELATED"/>
    <property type="match status" value="1"/>
</dbReference>
<dbReference type="Gene3D" id="3.40.50.1820">
    <property type="entry name" value="alpha/beta hydrolase"/>
    <property type="match status" value="2"/>
</dbReference>
<sequence length="246" mass="27904">MQAYERGAKYEEEFITTHRGIRLFTCKWLPEKNEPKALIFICHGLAAECSVSLTDTAIRLVRAGYAVYGIDYEGHGKSSGKRCYISRFDHIVSDCSNHFKSIAGPILLGALEILCRIVPTWKLIPTKDMLDKVCKDPELRQQIRSNQYMYMENIPLKTGHQLLVAASEIEKNLHQTTMPFFVLHGGDDIVTNVSVSKLLYESASSHDKTLKIYPGMWHVLNGEAPEDVDLIFSDIISWLDQRSLVN</sequence>
<dbReference type="InterPro" id="IPR051044">
    <property type="entry name" value="MAG_DAG_Lipase"/>
</dbReference>
<evidence type="ECO:0000259" key="1">
    <source>
        <dbReference type="Pfam" id="PF12146"/>
    </source>
</evidence>